<dbReference type="SMART" id="SM00530">
    <property type="entry name" value="HTH_XRE"/>
    <property type="match status" value="1"/>
</dbReference>
<dbReference type="Gene3D" id="1.10.260.40">
    <property type="entry name" value="lambda repressor-like DNA-binding domains"/>
    <property type="match status" value="1"/>
</dbReference>
<dbReference type="RefSeq" id="WP_255682344.1">
    <property type="nucleotide sequence ID" value="NZ_AP024845.1"/>
</dbReference>
<dbReference type="Gene3D" id="2.10.260.10">
    <property type="match status" value="1"/>
</dbReference>
<dbReference type="PANTHER" id="PTHR46558">
    <property type="entry name" value="TRACRIPTIONAL REGULATORY PROTEIN-RELATED-RELATED"/>
    <property type="match status" value="1"/>
</dbReference>
<sequence length="156" mass="17341">MKKQSNLISLNLSALRQYHKYSQEEVAEKIGVSRQAVAKWESGETVPDILNCDALAKLYNVSIDDLIHFDQGEAKIPIPPRGKHLFGTVKVGERGQIVLPKKARDIFHIEPGNLLIVLGDETAESAGIALIPEDTVLHQMTFLQTLLNASEKEEEQ</sequence>
<keyword evidence="1" id="KW-0238">DNA-binding</keyword>
<dbReference type="CDD" id="cd00093">
    <property type="entry name" value="HTH_XRE"/>
    <property type="match status" value="1"/>
</dbReference>
<keyword evidence="4" id="KW-1185">Reference proteome</keyword>
<reference evidence="4" key="1">
    <citation type="journal article" date="2023" name="Int. J. Syst. Evol. Microbiol.">
        <title>Claveliimonas bilis gen. nov., sp. nov., deoxycholic acid-producing bacteria isolated from human faeces, and reclassification of Sellimonas monacensis Zenner et al. 2021 as Claveliimonas monacensis comb. nov.</title>
        <authorList>
            <person name="Hisatomi A."/>
            <person name="Kastawa N.W.E.P.G."/>
            <person name="Song I."/>
            <person name="Ohkuma M."/>
            <person name="Fukiya S."/>
            <person name="Sakamoto M."/>
        </authorList>
    </citation>
    <scope>NUCLEOTIDE SEQUENCE [LARGE SCALE GENOMIC DNA]</scope>
    <source>
        <strain evidence="4">12BBH14</strain>
    </source>
</reference>
<dbReference type="SUPFAM" id="SSF89447">
    <property type="entry name" value="AbrB/MazE/MraZ-like"/>
    <property type="match status" value="1"/>
</dbReference>
<evidence type="ECO:0000313" key="4">
    <source>
        <dbReference type="Proteomes" id="UP001305815"/>
    </source>
</evidence>
<protein>
    <recommendedName>
        <fullName evidence="2">HTH cro/C1-type domain-containing protein</fullName>
    </recommendedName>
</protein>
<organism evidence="3 4">
    <name type="scientific">Claveliimonas bilis</name>
    <dbReference type="NCBI Taxonomy" id="3028070"/>
    <lineage>
        <taxon>Bacteria</taxon>
        <taxon>Bacillati</taxon>
        <taxon>Bacillota</taxon>
        <taxon>Clostridia</taxon>
        <taxon>Lachnospirales</taxon>
        <taxon>Lachnospiraceae</taxon>
        <taxon>Claveliimonas</taxon>
    </lineage>
</organism>
<dbReference type="SUPFAM" id="SSF47413">
    <property type="entry name" value="lambda repressor-like DNA-binding domains"/>
    <property type="match status" value="1"/>
</dbReference>
<dbReference type="Pfam" id="PF04014">
    <property type="entry name" value="MazE_antitoxin"/>
    <property type="match status" value="1"/>
</dbReference>
<dbReference type="SMART" id="SM00966">
    <property type="entry name" value="SpoVT_AbrB"/>
    <property type="match status" value="1"/>
</dbReference>
<name>A0ABN6Z333_9FIRM</name>
<dbReference type="InterPro" id="IPR010982">
    <property type="entry name" value="Lambda_DNA-bd_dom_sf"/>
</dbReference>
<dbReference type="EMBL" id="AP027742">
    <property type="protein sequence ID" value="BDZ77500.1"/>
    <property type="molecule type" value="Genomic_DNA"/>
</dbReference>
<dbReference type="InterPro" id="IPR001387">
    <property type="entry name" value="Cro/C1-type_HTH"/>
</dbReference>
<feature type="domain" description="HTH cro/C1-type" evidence="2">
    <location>
        <begin position="12"/>
        <end position="66"/>
    </location>
</feature>
<dbReference type="Proteomes" id="UP001305815">
    <property type="component" value="Chromosome"/>
</dbReference>
<evidence type="ECO:0000313" key="3">
    <source>
        <dbReference type="EMBL" id="BDZ77500.1"/>
    </source>
</evidence>
<evidence type="ECO:0000256" key="1">
    <source>
        <dbReference type="ARBA" id="ARBA00023125"/>
    </source>
</evidence>
<accession>A0ABN6Z333</accession>
<proteinExistence type="predicted"/>
<dbReference type="PROSITE" id="PS50943">
    <property type="entry name" value="HTH_CROC1"/>
    <property type="match status" value="1"/>
</dbReference>
<gene>
    <name evidence="3" type="ORF">Lac1_16830</name>
</gene>
<evidence type="ECO:0000259" key="2">
    <source>
        <dbReference type="PROSITE" id="PS50943"/>
    </source>
</evidence>
<dbReference type="Pfam" id="PF01381">
    <property type="entry name" value="HTH_3"/>
    <property type="match status" value="1"/>
</dbReference>
<dbReference type="InterPro" id="IPR007159">
    <property type="entry name" value="SpoVT-AbrB_dom"/>
</dbReference>
<dbReference type="PANTHER" id="PTHR46558:SF4">
    <property type="entry name" value="DNA-BIDING PHAGE PROTEIN"/>
    <property type="match status" value="1"/>
</dbReference>
<dbReference type="InterPro" id="IPR037914">
    <property type="entry name" value="SpoVT-AbrB_sf"/>
</dbReference>
<dbReference type="NCBIfam" id="TIGR01439">
    <property type="entry name" value="lp_hng_hel_AbrB"/>
    <property type="match status" value="1"/>
</dbReference>